<dbReference type="EMBL" id="JTCM02000006">
    <property type="protein sequence ID" value="NEU71983.1"/>
    <property type="molecule type" value="Genomic_DNA"/>
</dbReference>
<keyword evidence="2" id="KW-0238">DNA-binding</keyword>
<dbReference type="InterPro" id="IPR036390">
    <property type="entry name" value="WH_DNA-bd_sf"/>
</dbReference>
<dbReference type="InterPro" id="IPR036388">
    <property type="entry name" value="WH-like_DNA-bd_sf"/>
</dbReference>
<keyword evidence="6" id="KW-1185">Reference proteome</keyword>
<keyword evidence="3" id="KW-0804">Transcription</keyword>
<dbReference type="Proteomes" id="UP000031549">
    <property type="component" value="Unassembled WGS sequence"/>
</dbReference>
<evidence type="ECO:0000259" key="4">
    <source>
        <dbReference type="PROSITE" id="PS51118"/>
    </source>
</evidence>
<evidence type="ECO:0000256" key="3">
    <source>
        <dbReference type="ARBA" id="ARBA00023163"/>
    </source>
</evidence>
<comment type="caution">
    <text evidence="5">The sequence shown here is derived from an EMBL/GenBank/DDBJ whole genome shotgun (WGS) entry which is preliminary data.</text>
</comment>
<dbReference type="GO" id="GO:0003677">
    <property type="term" value="F:DNA binding"/>
    <property type="evidence" value="ECO:0007669"/>
    <property type="project" value="UniProtKB-KW"/>
</dbReference>
<evidence type="ECO:0000313" key="6">
    <source>
        <dbReference type="Proteomes" id="UP000031549"/>
    </source>
</evidence>
<keyword evidence="1" id="KW-0805">Transcription regulation</keyword>
<dbReference type="PANTHER" id="PTHR33204:SF29">
    <property type="entry name" value="TRANSCRIPTIONAL REGULATOR"/>
    <property type="match status" value="1"/>
</dbReference>
<dbReference type="PROSITE" id="PS51118">
    <property type="entry name" value="HTH_HXLR"/>
    <property type="match status" value="1"/>
</dbReference>
<reference evidence="5 6" key="1">
    <citation type="journal article" date="2015" name="Genome Announc.">
        <title>Draft Genome Sequence of Cyanobacterium Hassallia byssoidea Strain VB512170, Isolated from Monuments in India.</title>
        <authorList>
            <person name="Singh D."/>
            <person name="Chandrababunaidu M.M."/>
            <person name="Panda A."/>
            <person name="Sen D."/>
            <person name="Bhattacharyya S."/>
            <person name="Adhikary S.P."/>
            <person name="Tripathy S."/>
        </authorList>
    </citation>
    <scope>NUCLEOTIDE SEQUENCE [LARGE SCALE GENOMIC DNA]</scope>
    <source>
        <strain evidence="5 6">VB512170</strain>
    </source>
</reference>
<accession>A0A846H4C9</accession>
<dbReference type="AlphaFoldDB" id="A0A846H4C9"/>
<evidence type="ECO:0000256" key="2">
    <source>
        <dbReference type="ARBA" id="ARBA00023125"/>
    </source>
</evidence>
<sequence>MDTNIKNYSCPVEVTIEAIGGKWKCLILWWLRRDARRFGELKLLISNITQKVLTQQLRELEKEGLIYRESFPESPPRVEYALTPHGQTFTPITELMCEWGKIHRVGYQFSYCRLENMKVLVVSPEATAICSSLEEHHAMAIAQTNIQEIPDLLNQVQPDAMLIDLTSLNDNEADLLTTQVKLKQVEQKSRKSMAMVAIVLGNDSKERGRAFKMGFAVHIPKPVETIEMVSTLASLQRFSPK</sequence>
<evidence type="ECO:0000256" key="1">
    <source>
        <dbReference type="ARBA" id="ARBA00023015"/>
    </source>
</evidence>
<dbReference type="InterPro" id="IPR002577">
    <property type="entry name" value="HTH_HxlR"/>
</dbReference>
<dbReference type="PANTHER" id="PTHR33204">
    <property type="entry name" value="TRANSCRIPTIONAL REGULATOR, MARR FAMILY"/>
    <property type="match status" value="1"/>
</dbReference>
<gene>
    <name evidence="5" type="ORF">PI95_005175</name>
</gene>
<evidence type="ECO:0000313" key="5">
    <source>
        <dbReference type="EMBL" id="NEU71983.1"/>
    </source>
</evidence>
<dbReference type="SUPFAM" id="SSF52172">
    <property type="entry name" value="CheY-like"/>
    <property type="match status" value="1"/>
</dbReference>
<dbReference type="Pfam" id="PF01638">
    <property type="entry name" value="HxlR"/>
    <property type="match status" value="1"/>
</dbReference>
<protein>
    <submittedName>
        <fullName evidence="5">Helix-turn-helix transcriptional regulator</fullName>
    </submittedName>
</protein>
<dbReference type="RefSeq" id="WP_063842330.1">
    <property type="nucleotide sequence ID" value="NZ_JTCM02000006.1"/>
</dbReference>
<organism evidence="5 6">
    <name type="scientific">Hassallia byssoidea VB512170</name>
    <dbReference type="NCBI Taxonomy" id="1304833"/>
    <lineage>
        <taxon>Bacteria</taxon>
        <taxon>Bacillati</taxon>
        <taxon>Cyanobacteriota</taxon>
        <taxon>Cyanophyceae</taxon>
        <taxon>Nostocales</taxon>
        <taxon>Tolypothrichaceae</taxon>
        <taxon>Hassallia</taxon>
    </lineage>
</organism>
<dbReference type="Gene3D" id="3.40.50.2300">
    <property type="match status" value="1"/>
</dbReference>
<dbReference type="InterPro" id="IPR011006">
    <property type="entry name" value="CheY-like_superfamily"/>
</dbReference>
<dbReference type="Gene3D" id="1.10.10.10">
    <property type="entry name" value="Winged helix-like DNA-binding domain superfamily/Winged helix DNA-binding domain"/>
    <property type="match status" value="1"/>
</dbReference>
<dbReference type="SUPFAM" id="SSF46785">
    <property type="entry name" value="Winged helix' DNA-binding domain"/>
    <property type="match status" value="1"/>
</dbReference>
<name>A0A846H4C9_9CYAN</name>
<proteinExistence type="predicted"/>
<feature type="domain" description="HTH hxlR-type" evidence="4">
    <location>
        <begin position="10"/>
        <end position="108"/>
    </location>
</feature>